<evidence type="ECO:0000313" key="2">
    <source>
        <dbReference type="EMBL" id="PWK52829.1"/>
    </source>
</evidence>
<feature type="signal peptide" evidence="1">
    <location>
        <begin position="1"/>
        <end position="23"/>
    </location>
</feature>
<dbReference type="AlphaFoldDB" id="A0A316FW82"/>
<keyword evidence="1" id="KW-0732">Signal</keyword>
<organism evidence="2 3">
    <name type="scientific">Pleionea mediterranea</name>
    <dbReference type="NCBI Taxonomy" id="523701"/>
    <lineage>
        <taxon>Bacteria</taxon>
        <taxon>Pseudomonadati</taxon>
        <taxon>Pseudomonadota</taxon>
        <taxon>Gammaproteobacteria</taxon>
        <taxon>Oceanospirillales</taxon>
        <taxon>Pleioneaceae</taxon>
        <taxon>Pleionea</taxon>
    </lineage>
</organism>
<dbReference type="EMBL" id="QGGU01000004">
    <property type="protein sequence ID" value="PWK52829.1"/>
    <property type="molecule type" value="Genomic_DNA"/>
</dbReference>
<dbReference type="Proteomes" id="UP000245790">
    <property type="component" value="Unassembled WGS sequence"/>
</dbReference>
<comment type="caution">
    <text evidence="2">The sequence shown here is derived from an EMBL/GenBank/DDBJ whole genome shotgun (WGS) entry which is preliminary data.</text>
</comment>
<accession>A0A316FW82</accession>
<feature type="chain" id="PRO_5016437123" evidence="1">
    <location>
        <begin position="24"/>
        <end position="151"/>
    </location>
</feature>
<gene>
    <name evidence="2" type="ORF">C8D97_10447</name>
</gene>
<name>A0A316FW82_9GAMM</name>
<keyword evidence="3" id="KW-1185">Reference proteome</keyword>
<dbReference type="RefSeq" id="WP_109762818.1">
    <property type="nucleotide sequence ID" value="NZ_QGGU01000004.1"/>
</dbReference>
<proteinExistence type="predicted"/>
<sequence>MIKNRLNTLIFLSVLFYCSVSNAYITADPNPSVGGSYTVSWTESGDTYGCGYGGSSTHPFRLSEYQDNGVNQVYRLYTSYINYASKPPGKYTYQLTYRKCTSSGEAYFKTGLLIVEVYLDPNVSGRKVEFIHTDLNGSPAATSDETGEINE</sequence>
<evidence type="ECO:0000256" key="1">
    <source>
        <dbReference type="SAM" id="SignalP"/>
    </source>
</evidence>
<reference evidence="2 3" key="1">
    <citation type="submission" date="2018-05" db="EMBL/GenBank/DDBJ databases">
        <title>Genomic Encyclopedia of Type Strains, Phase IV (KMG-IV): sequencing the most valuable type-strain genomes for metagenomic binning, comparative biology and taxonomic classification.</title>
        <authorList>
            <person name="Goeker M."/>
        </authorList>
    </citation>
    <scope>NUCLEOTIDE SEQUENCE [LARGE SCALE GENOMIC DNA]</scope>
    <source>
        <strain evidence="2 3">DSM 25350</strain>
    </source>
</reference>
<evidence type="ECO:0000313" key="3">
    <source>
        <dbReference type="Proteomes" id="UP000245790"/>
    </source>
</evidence>
<protein>
    <submittedName>
        <fullName evidence="2">Uncharacterized protein</fullName>
    </submittedName>
</protein>